<organism evidence="1 2">
    <name type="scientific">Cercospora zeae-maydis SCOH1-5</name>
    <dbReference type="NCBI Taxonomy" id="717836"/>
    <lineage>
        <taxon>Eukaryota</taxon>
        <taxon>Fungi</taxon>
        <taxon>Dikarya</taxon>
        <taxon>Ascomycota</taxon>
        <taxon>Pezizomycotina</taxon>
        <taxon>Dothideomycetes</taxon>
        <taxon>Dothideomycetidae</taxon>
        <taxon>Mycosphaerellales</taxon>
        <taxon>Mycosphaerellaceae</taxon>
        <taxon>Cercospora</taxon>
    </lineage>
</organism>
<accession>A0A6A6FG99</accession>
<protein>
    <submittedName>
        <fullName evidence="1">Uncharacterized protein</fullName>
    </submittedName>
</protein>
<dbReference type="Proteomes" id="UP000799539">
    <property type="component" value="Unassembled WGS sequence"/>
</dbReference>
<reference evidence="1" key="1">
    <citation type="journal article" date="2020" name="Stud. Mycol.">
        <title>101 Dothideomycetes genomes: a test case for predicting lifestyles and emergence of pathogens.</title>
        <authorList>
            <person name="Haridas S."/>
            <person name="Albert R."/>
            <person name="Binder M."/>
            <person name="Bloem J."/>
            <person name="Labutti K."/>
            <person name="Salamov A."/>
            <person name="Andreopoulos B."/>
            <person name="Baker S."/>
            <person name="Barry K."/>
            <person name="Bills G."/>
            <person name="Bluhm B."/>
            <person name="Cannon C."/>
            <person name="Castanera R."/>
            <person name="Culley D."/>
            <person name="Daum C."/>
            <person name="Ezra D."/>
            <person name="Gonzalez J."/>
            <person name="Henrissat B."/>
            <person name="Kuo A."/>
            <person name="Liang C."/>
            <person name="Lipzen A."/>
            <person name="Lutzoni F."/>
            <person name="Magnuson J."/>
            <person name="Mondo S."/>
            <person name="Nolan M."/>
            <person name="Ohm R."/>
            <person name="Pangilinan J."/>
            <person name="Park H.-J."/>
            <person name="Ramirez L."/>
            <person name="Alfaro M."/>
            <person name="Sun H."/>
            <person name="Tritt A."/>
            <person name="Yoshinaga Y."/>
            <person name="Zwiers L.-H."/>
            <person name="Turgeon B."/>
            <person name="Goodwin S."/>
            <person name="Spatafora J."/>
            <person name="Crous P."/>
            <person name="Grigoriev I."/>
        </authorList>
    </citation>
    <scope>NUCLEOTIDE SEQUENCE</scope>
    <source>
        <strain evidence="1">SCOH1-5</strain>
    </source>
</reference>
<gene>
    <name evidence="1" type="ORF">CERZMDRAFT_97684</name>
</gene>
<dbReference type="OrthoDB" id="3637487at2759"/>
<proteinExistence type="predicted"/>
<sequence length="124" mass="14267">MPPDFDTPSESRQLALEKWHDEQLRPKPDELFDDLQHFSVLKCLDLTASSEGLDWDYIESSTISRMLHSLPITQNLRTLVLDTAGTRLGDDDDQTHLCEEVARVLPYIAMCVCGWSPYILEYPR</sequence>
<dbReference type="AlphaFoldDB" id="A0A6A6FG99"/>
<dbReference type="EMBL" id="ML992673">
    <property type="protein sequence ID" value="KAF2212411.1"/>
    <property type="molecule type" value="Genomic_DNA"/>
</dbReference>
<evidence type="ECO:0000313" key="1">
    <source>
        <dbReference type="EMBL" id="KAF2212411.1"/>
    </source>
</evidence>
<keyword evidence="2" id="KW-1185">Reference proteome</keyword>
<name>A0A6A6FG99_9PEZI</name>
<evidence type="ECO:0000313" key="2">
    <source>
        <dbReference type="Proteomes" id="UP000799539"/>
    </source>
</evidence>